<dbReference type="Pfam" id="PF00561">
    <property type="entry name" value="Abhydrolase_1"/>
    <property type="match status" value="1"/>
</dbReference>
<keyword evidence="4" id="KW-1185">Reference proteome</keyword>
<dbReference type="SUPFAM" id="SSF53474">
    <property type="entry name" value="alpha/beta-Hydrolases"/>
    <property type="match status" value="1"/>
</dbReference>
<evidence type="ECO:0000313" key="4">
    <source>
        <dbReference type="Proteomes" id="UP000199109"/>
    </source>
</evidence>
<dbReference type="RefSeq" id="WP_091869214.1">
    <property type="nucleotide sequence ID" value="NZ_FNAO01000006.1"/>
</dbReference>
<feature type="domain" description="AB hydrolase-1" evidence="2">
    <location>
        <begin position="22"/>
        <end position="252"/>
    </location>
</feature>
<proteinExistence type="predicted"/>
<dbReference type="PANTHER" id="PTHR43798">
    <property type="entry name" value="MONOACYLGLYCEROL LIPASE"/>
    <property type="match status" value="1"/>
</dbReference>
<evidence type="ECO:0000259" key="2">
    <source>
        <dbReference type="Pfam" id="PF00561"/>
    </source>
</evidence>
<evidence type="ECO:0000256" key="1">
    <source>
        <dbReference type="ARBA" id="ARBA00022801"/>
    </source>
</evidence>
<gene>
    <name evidence="3" type="ORF">SAMN05421636_106116</name>
</gene>
<dbReference type="GO" id="GO:0016787">
    <property type="term" value="F:hydrolase activity"/>
    <property type="evidence" value="ECO:0007669"/>
    <property type="project" value="UniProtKB-KW"/>
</dbReference>
<sequence length="259" mass="29395">MKIKGEVQVDHDYEIMGSGKKTLVFIHYFGGDAGSWHWLARRLQTNHRCILLNLPGFGSTRPMSHPSIYEFSKFINACIDELGLTEYILCGHSMGGKLALYAAKIMEGVKPKKIILIAPSPPTVENMAAEERDRMLKHPNAEEALKTVKGAIKKKLGKKKFTYAIESQLRIDENTWDWWLNEGMQNNIAERIKDMDISTHIIFSKNDPVIAQEAIYSEVLPYLKNPSVITLGKIGHLIPMEAPRKLARQIKRITKQDVL</sequence>
<evidence type="ECO:0000313" key="3">
    <source>
        <dbReference type="EMBL" id="SDE60919.1"/>
    </source>
</evidence>
<dbReference type="OrthoDB" id="7172093at2"/>
<protein>
    <submittedName>
        <fullName evidence="3">Pimeloyl-ACP methyl ester carboxylesterase</fullName>
    </submittedName>
</protein>
<dbReference type="InterPro" id="IPR050266">
    <property type="entry name" value="AB_hydrolase_sf"/>
</dbReference>
<dbReference type="Gene3D" id="3.40.50.1820">
    <property type="entry name" value="alpha/beta hydrolase"/>
    <property type="match status" value="1"/>
</dbReference>
<accession>A0A1G7EB71</accession>
<dbReference type="STRING" id="641691.SAMN05421636_106116"/>
<dbReference type="InterPro" id="IPR029058">
    <property type="entry name" value="AB_hydrolase_fold"/>
</dbReference>
<dbReference type="PANTHER" id="PTHR43798:SF31">
    <property type="entry name" value="AB HYDROLASE SUPERFAMILY PROTEIN YCLE"/>
    <property type="match status" value="1"/>
</dbReference>
<organism evidence="3 4">
    <name type="scientific">Pricia antarctica</name>
    <dbReference type="NCBI Taxonomy" id="641691"/>
    <lineage>
        <taxon>Bacteria</taxon>
        <taxon>Pseudomonadati</taxon>
        <taxon>Bacteroidota</taxon>
        <taxon>Flavobacteriia</taxon>
        <taxon>Flavobacteriales</taxon>
        <taxon>Flavobacteriaceae</taxon>
        <taxon>Pricia</taxon>
    </lineage>
</organism>
<dbReference type="PRINTS" id="PR00111">
    <property type="entry name" value="ABHYDROLASE"/>
</dbReference>
<dbReference type="Proteomes" id="UP000199109">
    <property type="component" value="Unassembled WGS sequence"/>
</dbReference>
<dbReference type="EMBL" id="FNAO01000006">
    <property type="protein sequence ID" value="SDE60919.1"/>
    <property type="molecule type" value="Genomic_DNA"/>
</dbReference>
<dbReference type="GO" id="GO:0016020">
    <property type="term" value="C:membrane"/>
    <property type="evidence" value="ECO:0007669"/>
    <property type="project" value="TreeGrafter"/>
</dbReference>
<name>A0A1G7EB71_9FLAO</name>
<reference evidence="3 4" key="1">
    <citation type="submission" date="2016-10" db="EMBL/GenBank/DDBJ databases">
        <authorList>
            <person name="de Groot N.N."/>
        </authorList>
    </citation>
    <scope>NUCLEOTIDE SEQUENCE [LARGE SCALE GENOMIC DNA]</scope>
    <source>
        <strain evidence="3 4">DSM 23421</strain>
    </source>
</reference>
<keyword evidence="1" id="KW-0378">Hydrolase</keyword>
<dbReference type="InterPro" id="IPR000073">
    <property type="entry name" value="AB_hydrolase_1"/>
</dbReference>
<dbReference type="AlphaFoldDB" id="A0A1G7EB71"/>